<feature type="domain" description="UEV" evidence="11">
    <location>
        <begin position="22"/>
        <end position="166"/>
    </location>
</feature>
<keyword evidence="4" id="KW-0967">Endosome</keyword>
<feature type="domain" description="SB" evidence="10">
    <location>
        <begin position="324"/>
        <end position="392"/>
    </location>
</feature>
<dbReference type="InterPro" id="IPR052070">
    <property type="entry name" value="ESCRT-I_UEV_domain"/>
</dbReference>
<feature type="coiled-coil region" evidence="8">
    <location>
        <begin position="267"/>
        <end position="294"/>
    </location>
</feature>
<dbReference type="GO" id="GO:0000813">
    <property type="term" value="C:ESCRT I complex"/>
    <property type="evidence" value="ECO:0007669"/>
    <property type="project" value="TreeGrafter"/>
</dbReference>
<reference evidence="12" key="1">
    <citation type="submission" date="2015-07" db="EMBL/GenBank/DDBJ databases">
        <title>Transcriptome Assembly of Anthurium amnicola.</title>
        <authorList>
            <person name="Suzuki J."/>
        </authorList>
    </citation>
    <scope>NUCLEOTIDE SEQUENCE</scope>
</reference>
<feature type="compositionally biased region" description="Gly residues" evidence="9">
    <location>
        <begin position="198"/>
        <end position="209"/>
    </location>
</feature>
<dbReference type="SUPFAM" id="SSF54495">
    <property type="entry name" value="UBC-like"/>
    <property type="match status" value="1"/>
</dbReference>
<accession>A0A1D1XJ06</accession>
<evidence type="ECO:0000259" key="11">
    <source>
        <dbReference type="PROSITE" id="PS51322"/>
    </source>
</evidence>
<dbReference type="InterPro" id="IPR008883">
    <property type="entry name" value="UEV_N"/>
</dbReference>
<dbReference type="InterPro" id="IPR037202">
    <property type="entry name" value="ESCRT_assembly_dom"/>
</dbReference>
<keyword evidence="5 7" id="KW-0653">Protein transport</keyword>
<dbReference type="Gene3D" id="6.10.140.820">
    <property type="match status" value="1"/>
</dbReference>
<dbReference type="GO" id="GO:0008333">
    <property type="term" value="P:endosome to lysosome transport"/>
    <property type="evidence" value="ECO:0007669"/>
    <property type="project" value="TreeGrafter"/>
</dbReference>
<dbReference type="InterPro" id="IPR016135">
    <property type="entry name" value="UBQ-conjugating_enzyme/RWD"/>
</dbReference>
<dbReference type="PROSITE" id="PS51322">
    <property type="entry name" value="UEV"/>
    <property type="match status" value="1"/>
</dbReference>
<comment type="similarity">
    <text evidence="2">Belongs to the ubiquitin-conjugating enzyme family. UEV subfamily.</text>
</comment>
<dbReference type="CDD" id="cd11685">
    <property type="entry name" value="UEV_TSG101-like"/>
    <property type="match status" value="1"/>
</dbReference>
<name>A0A1D1XJ06_9ARAE</name>
<dbReference type="Pfam" id="PF05743">
    <property type="entry name" value="UEV"/>
    <property type="match status" value="1"/>
</dbReference>
<dbReference type="GO" id="GO:0015031">
    <property type="term" value="P:protein transport"/>
    <property type="evidence" value="ECO:0007669"/>
    <property type="project" value="UniProtKB-UniRule"/>
</dbReference>
<dbReference type="PROSITE" id="PS51312">
    <property type="entry name" value="SB"/>
    <property type="match status" value="1"/>
</dbReference>
<evidence type="ECO:0000256" key="1">
    <source>
        <dbReference type="ARBA" id="ARBA00004177"/>
    </source>
</evidence>
<dbReference type="PANTHER" id="PTHR23306">
    <property type="entry name" value="TUMOR SUSCEPTIBILITY GENE 101 PROTEIN-RELATED"/>
    <property type="match status" value="1"/>
</dbReference>
<sequence>MVPPLPPPGPNGQYWSQFLSGALSQRGPNALPYAEDAKWLIRQHLVSLVEAFPSLPPKTSQFTHNDGRAAHLLQAEGTIPILYAGVVYNIPAVVWLLEPYPRSPPSVFLTPTRDMVIKRGHPHVDRSGHVSAPYLRNWVYPSSNLVDLVRTLSHIFGQDPPLYSRENPVPVPDPSPHSQPTPSPSPQQPPSRIYSPPYGGGGGGGGGGRLSQSPQYPRTDDPAEVYRKNIINRILETTHAEIVSLRKNRELEMEGLFATQAALRRREEELSRGLRGMQEEKEGLEQQLQLVLMNTDVLEGWVRDNEGKKRRDEVDVDQVFEPCDPLSRQLMECTAADLAVEDTVYSLDKAVQEGAIPFDMYLKNIRALSREQFFHRAISAKVRAAQVQAQAGSMAARAPQYAS</sequence>
<evidence type="ECO:0000259" key="10">
    <source>
        <dbReference type="PROSITE" id="PS51312"/>
    </source>
</evidence>
<dbReference type="GO" id="GO:0043130">
    <property type="term" value="F:ubiquitin binding"/>
    <property type="evidence" value="ECO:0007669"/>
    <property type="project" value="TreeGrafter"/>
</dbReference>
<evidence type="ECO:0000256" key="5">
    <source>
        <dbReference type="ARBA" id="ARBA00022927"/>
    </source>
</evidence>
<evidence type="ECO:0000256" key="2">
    <source>
        <dbReference type="ARBA" id="ARBA00009594"/>
    </source>
</evidence>
<keyword evidence="3 7" id="KW-0813">Transport</keyword>
<dbReference type="PANTHER" id="PTHR23306:SF3">
    <property type="entry name" value="TUMOR SUPPRESSOR PROTEIN 101"/>
    <property type="match status" value="1"/>
</dbReference>
<evidence type="ECO:0000256" key="9">
    <source>
        <dbReference type="SAM" id="MobiDB-lite"/>
    </source>
</evidence>
<dbReference type="AlphaFoldDB" id="A0A1D1XJ06"/>
<evidence type="ECO:0000256" key="3">
    <source>
        <dbReference type="ARBA" id="ARBA00022448"/>
    </source>
</evidence>
<feature type="compositionally biased region" description="Pro residues" evidence="9">
    <location>
        <begin position="169"/>
        <end position="189"/>
    </location>
</feature>
<dbReference type="SUPFAM" id="SSF140111">
    <property type="entry name" value="Endosomal sorting complex assembly domain"/>
    <property type="match status" value="1"/>
</dbReference>
<evidence type="ECO:0000256" key="6">
    <source>
        <dbReference type="ARBA" id="ARBA00023054"/>
    </source>
</evidence>
<evidence type="ECO:0000313" key="12">
    <source>
        <dbReference type="EMBL" id="JAT42367.1"/>
    </source>
</evidence>
<organism evidence="12">
    <name type="scientific">Anthurium amnicola</name>
    <dbReference type="NCBI Taxonomy" id="1678845"/>
    <lineage>
        <taxon>Eukaryota</taxon>
        <taxon>Viridiplantae</taxon>
        <taxon>Streptophyta</taxon>
        <taxon>Embryophyta</taxon>
        <taxon>Tracheophyta</taxon>
        <taxon>Spermatophyta</taxon>
        <taxon>Magnoliopsida</taxon>
        <taxon>Liliopsida</taxon>
        <taxon>Araceae</taxon>
        <taxon>Pothoideae</taxon>
        <taxon>Potheae</taxon>
        <taxon>Anthurium</taxon>
    </lineage>
</organism>
<dbReference type="Gene3D" id="3.10.110.10">
    <property type="entry name" value="Ubiquitin Conjugating Enzyme"/>
    <property type="match status" value="1"/>
</dbReference>
<feature type="region of interest" description="Disordered" evidence="9">
    <location>
        <begin position="161"/>
        <end position="222"/>
    </location>
</feature>
<keyword evidence="6 8" id="KW-0175">Coiled coil</keyword>
<gene>
    <name evidence="12" type="primary">ELC_0</name>
    <name evidence="12" type="ORF">g.103965</name>
</gene>
<comment type="subcellular location">
    <subcellularLocation>
        <location evidence="1">Endosome</location>
    </subcellularLocation>
</comment>
<dbReference type="EMBL" id="GDJX01025569">
    <property type="protein sequence ID" value="JAT42367.1"/>
    <property type="molecule type" value="Transcribed_RNA"/>
</dbReference>
<dbReference type="InterPro" id="IPR017916">
    <property type="entry name" value="SB_dom"/>
</dbReference>
<protein>
    <submittedName>
        <fullName evidence="12">Protein ELC</fullName>
    </submittedName>
</protein>
<evidence type="ECO:0000256" key="7">
    <source>
        <dbReference type="PROSITE-ProRule" id="PRU00644"/>
    </source>
</evidence>
<evidence type="ECO:0000256" key="8">
    <source>
        <dbReference type="SAM" id="Coils"/>
    </source>
</evidence>
<dbReference type="Pfam" id="PF09454">
    <property type="entry name" value="Vps23_core"/>
    <property type="match status" value="1"/>
</dbReference>
<evidence type="ECO:0000256" key="4">
    <source>
        <dbReference type="ARBA" id="ARBA00022753"/>
    </source>
</evidence>
<proteinExistence type="inferred from homology"/>